<dbReference type="InterPro" id="IPR002937">
    <property type="entry name" value="Amino_oxidase"/>
</dbReference>
<evidence type="ECO:0000313" key="3">
    <source>
        <dbReference type="Proteomes" id="UP000501452"/>
    </source>
</evidence>
<sequence length="333" mass="35165">MPDNPNSCVVVGAGISGLLAARELQEAGWRVTVLDKGRGVGGRMATRRFGGASFDHGAQFFTVRDDRFGEIVDGWLSSGAAAEWSRGFANAEGPRDPDGHPRYRGAEGMTSIPKHLARGLDVRTGERAVKVEQVDAGWTVTCESGGTATGGALLLTAPVPQSLALARSGNYALSDGARRQLEDVTYDPCLAVMALLDRPSPVPEPGGVQIKDEPLDWIGDNAMKGISERPCVTIHAGPGWSREHYEEDEKSITEALLSLAAEQLGADLASATVETSLARWRYSWVTSSHDEPCLVASEDPPLVFCGDGFGQPKVEGAALSGLAAADRLLGRAG</sequence>
<keyword evidence="3" id="KW-1185">Reference proteome</keyword>
<dbReference type="SUPFAM" id="SSF51905">
    <property type="entry name" value="FAD/NAD(P)-binding domain"/>
    <property type="match status" value="1"/>
</dbReference>
<evidence type="ECO:0000313" key="2">
    <source>
        <dbReference type="EMBL" id="QIN82704.1"/>
    </source>
</evidence>
<feature type="domain" description="Amine oxidase" evidence="1">
    <location>
        <begin position="103"/>
        <end position="329"/>
    </location>
</feature>
<accession>A0A6G8Q892</accession>
<dbReference type="Proteomes" id="UP000501452">
    <property type="component" value="Chromosome"/>
</dbReference>
<name>A0A6G8Q892_9ACTN</name>
<dbReference type="PANTHER" id="PTHR16128:SF5">
    <property type="entry name" value="FAD_NAD(P)-BINDING OXIDOREDUCTASE FAMILY PROTEIN"/>
    <property type="match status" value="1"/>
</dbReference>
<dbReference type="KEGG" id="rub:GBA63_08645"/>
<dbReference type="EMBL" id="CP045119">
    <property type="protein sequence ID" value="QIN82704.1"/>
    <property type="molecule type" value="Genomic_DNA"/>
</dbReference>
<evidence type="ECO:0000259" key="1">
    <source>
        <dbReference type="Pfam" id="PF01593"/>
    </source>
</evidence>
<dbReference type="RefSeq" id="WP_166175297.1">
    <property type="nucleotide sequence ID" value="NZ_CP045119.1"/>
</dbReference>
<reference evidence="2 3" key="1">
    <citation type="submission" date="2019-10" db="EMBL/GenBank/DDBJ databases">
        <title>Rubrobacter sp nov SCSIO 52090 isolated from a deep-sea sediment in the South China Sea.</title>
        <authorList>
            <person name="Chen R.W."/>
        </authorList>
    </citation>
    <scope>NUCLEOTIDE SEQUENCE [LARGE SCALE GENOMIC DNA]</scope>
    <source>
        <strain evidence="2 3">SCSIO 52909</strain>
    </source>
</reference>
<dbReference type="Gene3D" id="3.50.50.60">
    <property type="entry name" value="FAD/NAD(P)-binding domain"/>
    <property type="match status" value="1"/>
</dbReference>
<protein>
    <submittedName>
        <fullName evidence="2">FAD-dependent oxidoreductase</fullName>
    </submittedName>
</protein>
<dbReference type="Gene3D" id="3.90.660.10">
    <property type="match status" value="1"/>
</dbReference>
<dbReference type="Pfam" id="PF01593">
    <property type="entry name" value="Amino_oxidase"/>
    <property type="match status" value="1"/>
</dbReference>
<organism evidence="2 3">
    <name type="scientific">Rubrobacter tropicus</name>
    <dbReference type="NCBI Taxonomy" id="2653851"/>
    <lineage>
        <taxon>Bacteria</taxon>
        <taxon>Bacillati</taxon>
        <taxon>Actinomycetota</taxon>
        <taxon>Rubrobacteria</taxon>
        <taxon>Rubrobacterales</taxon>
        <taxon>Rubrobacteraceae</taxon>
        <taxon>Rubrobacter</taxon>
    </lineage>
</organism>
<dbReference type="Pfam" id="PF13450">
    <property type="entry name" value="NAD_binding_8"/>
    <property type="match status" value="1"/>
</dbReference>
<proteinExistence type="predicted"/>
<dbReference type="PANTHER" id="PTHR16128">
    <property type="entry name" value="FAD/NAD(P)-BINDING OXIDOREDUCTASE FAMILY PROTEIN"/>
    <property type="match status" value="1"/>
</dbReference>
<gene>
    <name evidence="2" type="ORF">GBA63_08645</name>
</gene>
<dbReference type="AlphaFoldDB" id="A0A6G8Q892"/>
<dbReference type="InterPro" id="IPR036188">
    <property type="entry name" value="FAD/NAD-bd_sf"/>
</dbReference>
<dbReference type="GO" id="GO:0016491">
    <property type="term" value="F:oxidoreductase activity"/>
    <property type="evidence" value="ECO:0007669"/>
    <property type="project" value="InterPro"/>
</dbReference>